<dbReference type="GeneID" id="36555747"/>
<organism evidence="1 2">
    <name type="scientific">Aspergillus steynii IBT 23096</name>
    <dbReference type="NCBI Taxonomy" id="1392250"/>
    <lineage>
        <taxon>Eukaryota</taxon>
        <taxon>Fungi</taxon>
        <taxon>Dikarya</taxon>
        <taxon>Ascomycota</taxon>
        <taxon>Pezizomycotina</taxon>
        <taxon>Eurotiomycetes</taxon>
        <taxon>Eurotiomycetidae</taxon>
        <taxon>Eurotiales</taxon>
        <taxon>Aspergillaceae</taxon>
        <taxon>Aspergillus</taxon>
        <taxon>Aspergillus subgen. Circumdati</taxon>
    </lineage>
</organism>
<dbReference type="Proteomes" id="UP000234275">
    <property type="component" value="Unassembled WGS sequence"/>
</dbReference>
<dbReference type="EMBL" id="MSFO01000001">
    <property type="protein sequence ID" value="PLB53659.1"/>
    <property type="molecule type" value="Genomic_DNA"/>
</dbReference>
<dbReference type="AlphaFoldDB" id="A0A2I2GLC8"/>
<accession>A0A2I2GLC8</accession>
<evidence type="ECO:0000313" key="2">
    <source>
        <dbReference type="Proteomes" id="UP000234275"/>
    </source>
</evidence>
<gene>
    <name evidence="1" type="ORF">P170DRAFT_431488</name>
</gene>
<evidence type="ECO:0000313" key="1">
    <source>
        <dbReference type="EMBL" id="PLB53659.1"/>
    </source>
</evidence>
<proteinExistence type="predicted"/>
<reference evidence="1 2" key="1">
    <citation type="submission" date="2016-12" db="EMBL/GenBank/DDBJ databases">
        <title>The genomes of Aspergillus section Nigri reveals drivers in fungal speciation.</title>
        <authorList>
            <consortium name="DOE Joint Genome Institute"/>
            <person name="Vesth T.C."/>
            <person name="Nybo J."/>
            <person name="Theobald S."/>
            <person name="Brandl J."/>
            <person name="Frisvad J.C."/>
            <person name="Nielsen K.F."/>
            <person name="Lyhne E.K."/>
            <person name="Kogle M.E."/>
            <person name="Kuo A."/>
            <person name="Riley R."/>
            <person name="Clum A."/>
            <person name="Nolan M."/>
            <person name="Lipzen A."/>
            <person name="Salamov A."/>
            <person name="Henrissat B."/>
            <person name="Wiebenga A."/>
            <person name="De Vries R.P."/>
            <person name="Grigoriev I.V."/>
            <person name="Mortensen U.H."/>
            <person name="Andersen M.R."/>
            <person name="Baker S.E."/>
        </authorList>
    </citation>
    <scope>NUCLEOTIDE SEQUENCE [LARGE SCALE GENOMIC DNA]</scope>
    <source>
        <strain evidence="1 2">IBT 23096</strain>
    </source>
</reference>
<dbReference type="VEuPathDB" id="FungiDB:P170DRAFT_431488"/>
<keyword evidence="2" id="KW-1185">Reference proteome</keyword>
<sequence>MDLDRCGYVNLFPFFVFPSPALAVPLFGPRKWINSFGLDPWAGALGFPEAIGVRVDPFEG</sequence>
<protein>
    <submittedName>
        <fullName evidence="1">Uncharacterized protein</fullName>
    </submittedName>
</protein>
<name>A0A2I2GLC8_9EURO</name>
<dbReference type="RefSeq" id="XP_024708961.1">
    <property type="nucleotide sequence ID" value="XM_024848048.1"/>
</dbReference>
<comment type="caution">
    <text evidence="1">The sequence shown here is derived from an EMBL/GenBank/DDBJ whole genome shotgun (WGS) entry which is preliminary data.</text>
</comment>